<comment type="caution">
    <text evidence="1">The sequence shown here is derived from an EMBL/GenBank/DDBJ whole genome shotgun (WGS) entry which is preliminary data.</text>
</comment>
<proteinExistence type="predicted"/>
<gene>
    <name evidence="1" type="ORF">GRF29_69g910835</name>
</gene>
<reference evidence="1 2" key="1">
    <citation type="submission" date="2021-02" db="EMBL/GenBank/DDBJ databases">
        <title>Genome assembly of Pseudopithomyces chartarum.</title>
        <authorList>
            <person name="Jauregui R."/>
            <person name="Singh J."/>
            <person name="Voisey C."/>
        </authorList>
    </citation>
    <scope>NUCLEOTIDE SEQUENCE [LARGE SCALE GENOMIC DNA]</scope>
    <source>
        <strain evidence="1 2">AGR01</strain>
    </source>
</reference>
<evidence type="ECO:0000313" key="2">
    <source>
        <dbReference type="Proteomes" id="UP001280581"/>
    </source>
</evidence>
<keyword evidence="2" id="KW-1185">Reference proteome</keyword>
<sequence>MSQCLSKLDGHWGTPPVSLEAQLREETKIFAQIWLLVAKECSEPKIARPLPSTTFDYHWLFKNKTDVKFYEIKRGDATPECTTRLDRALLTWETCLISTYVIFKRVKQHLTSLPEVRNVEWVGVVPNPRIVIAREGSYPNHEVLSEHDCIMITAVDGSKYVLDVTAWQFGYGDYFFSWEMYKEEYVVEGRPVQFRVPDQEFKFVDNQYPESGANKITQEFLHRKQDWVTYATDAELKEAAGNISLSF</sequence>
<dbReference type="AlphaFoldDB" id="A0AAN6LXT6"/>
<name>A0AAN6LXT6_9PLEO</name>
<evidence type="ECO:0000313" key="1">
    <source>
        <dbReference type="EMBL" id="KAK3209141.1"/>
    </source>
</evidence>
<dbReference type="EMBL" id="WVTA01000006">
    <property type="protein sequence ID" value="KAK3209141.1"/>
    <property type="molecule type" value="Genomic_DNA"/>
</dbReference>
<organism evidence="1 2">
    <name type="scientific">Pseudopithomyces chartarum</name>
    <dbReference type="NCBI Taxonomy" id="1892770"/>
    <lineage>
        <taxon>Eukaryota</taxon>
        <taxon>Fungi</taxon>
        <taxon>Dikarya</taxon>
        <taxon>Ascomycota</taxon>
        <taxon>Pezizomycotina</taxon>
        <taxon>Dothideomycetes</taxon>
        <taxon>Pleosporomycetidae</taxon>
        <taxon>Pleosporales</taxon>
        <taxon>Massarineae</taxon>
        <taxon>Didymosphaeriaceae</taxon>
        <taxon>Pseudopithomyces</taxon>
    </lineage>
</organism>
<accession>A0AAN6LXT6</accession>
<protein>
    <submittedName>
        <fullName evidence="1">Uncharacterized protein</fullName>
    </submittedName>
</protein>
<dbReference type="Proteomes" id="UP001280581">
    <property type="component" value="Unassembled WGS sequence"/>
</dbReference>